<feature type="domain" description="N-acetyltransferase" evidence="1">
    <location>
        <begin position="110"/>
        <end position="194"/>
    </location>
</feature>
<dbReference type="STRING" id="1790.A5645_04290"/>
<dbReference type="RefSeq" id="WP_065121627.1">
    <property type="nucleotide sequence ID" value="NZ_LZKQ01000186.1"/>
</dbReference>
<evidence type="ECO:0000313" key="3">
    <source>
        <dbReference type="Proteomes" id="UP000093795"/>
    </source>
</evidence>
<accession>A0A1A3C7U9</accession>
<reference evidence="2 3" key="1">
    <citation type="submission" date="2016-06" db="EMBL/GenBank/DDBJ databases">
        <authorList>
            <person name="Kjaerup R.B."/>
            <person name="Dalgaard T.S."/>
            <person name="Juul-Madsen H.R."/>
        </authorList>
    </citation>
    <scope>NUCLEOTIDE SEQUENCE [LARGE SCALE GENOMIC DNA]</scope>
    <source>
        <strain evidence="2 3">1081914.2</strain>
    </source>
</reference>
<dbReference type="InterPro" id="IPR016181">
    <property type="entry name" value="Acyl_CoA_acyltransferase"/>
</dbReference>
<evidence type="ECO:0000259" key="1">
    <source>
        <dbReference type="PROSITE" id="PS51186"/>
    </source>
</evidence>
<dbReference type="SUPFAM" id="SSF55729">
    <property type="entry name" value="Acyl-CoA N-acyltransferases (Nat)"/>
    <property type="match status" value="1"/>
</dbReference>
<name>A0A1A3C7U9_MYCAS</name>
<dbReference type="eggNOG" id="COG0456">
    <property type="taxonomic scope" value="Bacteria"/>
</dbReference>
<gene>
    <name evidence="2" type="ORF">A9X01_23075</name>
</gene>
<dbReference type="GO" id="GO:0016747">
    <property type="term" value="F:acyltransferase activity, transferring groups other than amino-acyl groups"/>
    <property type="evidence" value="ECO:0007669"/>
    <property type="project" value="InterPro"/>
</dbReference>
<dbReference type="PANTHER" id="PTHR42791">
    <property type="entry name" value="GNAT FAMILY ACETYLTRANSFERASE"/>
    <property type="match status" value="1"/>
</dbReference>
<sequence>MRTSEASPVTPTTDERSAIATLTIAFSSDPVARWFLPDASRYLTYWPQFVSALAGNAFAAGTADSVGDCAGVALWLPPDVGSDDEAMASIAVEAVPEHDQEEVFGVLGQMGEYHPTERHWYLPLIGVDAPKLGGGLGSALLRHAASRCDRDGLPAYLEATDPRNRRLYAAHGFEELGVIQAGGSPPIWPMLRKPR</sequence>
<organism evidence="2 3">
    <name type="scientific">Mycobacterium asiaticum</name>
    <dbReference type="NCBI Taxonomy" id="1790"/>
    <lineage>
        <taxon>Bacteria</taxon>
        <taxon>Bacillati</taxon>
        <taxon>Actinomycetota</taxon>
        <taxon>Actinomycetes</taxon>
        <taxon>Mycobacteriales</taxon>
        <taxon>Mycobacteriaceae</taxon>
        <taxon>Mycobacterium</taxon>
    </lineage>
</organism>
<dbReference type="OrthoDB" id="7057833at2"/>
<proteinExistence type="predicted"/>
<dbReference type="PANTHER" id="PTHR42791:SF1">
    <property type="entry name" value="N-ACETYLTRANSFERASE DOMAIN-CONTAINING PROTEIN"/>
    <property type="match status" value="1"/>
</dbReference>
<comment type="caution">
    <text evidence="2">The sequence shown here is derived from an EMBL/GenBank/DDBJ whole genome shotgun (WGS) entry which is preliminary data.</text>
</comment>
<dbReference type="Proteomes" id="UP000093795">
    <property type="component" value="Unassembled WGS sequence"/>
</dbReference>
<dbReference type="Pfam" id="PF00583">
    <property type="entry name" value="Acetyltransf_1"/>
    <property type="match status" value="1"/>
</dbReference>
<dbReference type="Gene3D" id="3.40.630.30">
    <property type="match status" value="1"/>
</dbReference>
<dbReference type="AlphaFoldDB" id="A0A1A3C7U9"/>
<dbReference type="InterPro" id="IPR000182">
    <property type="entry name" value="GNAT_dom"/>
</dbReference>
<dbReference type="EMBL" id="LZKQ01000186">
    <property type="protein sequence ID" value="OBI81826.1"/>
    <property type="molecule type" value="Genomic_DNA"/>
</dbReference>
<evidence type="ECO:0000313" key="2">
    <source>
        <dbReference type="EMBL" id="OBI81826.1"/>
    </source>
</evidence>
<dbReference type="InterPro" id="IPR052523">
    <property type="entry name" value="Trichothecene_AcTrans"/>
</dbReference>
<protein>
    <recommendedName>
        <fullName evidence="1">N-acetyltransferase domain-containing protein</fullName>
    </recommendedName>
</protein>
<dbReference type="PROSITE" id="PS51186">
    <property type="entry name" value="GNAT"/>
    <property type="match status" value="1"/>
</dbReference>